<feature type="domain" description="Helicase-associated" evidence="2">
    <location>
        <begin position="262"/>
        <end position="327"/>
    </location>
</feature>
<feature type="region of interest" description="Disordered" evidence="1">
    <location>
        <begin position="127"/>
        <end position="178"/>
    </location>
</feature>
<protein>
    <recommendedName>
        <fullName evidence="2">Helicase-associated domain-containing protein</fullName>
    </recommendedName>
</protein>
<dbReference type="PANTHER" id="PTHR33418:SF1">
    <property type="entry name" value="HELICASE-ASSOCIATED DOMAIN-CONTAINING PROTEIN"/>
    <property type="match status" value="1"/>
</dbReference>
<evidence type="ECO:0000256" key="1">
    <source>
        <dbReference type="SAM" id="MobiDB-lite"/>
    </source>
</evidence>
<name>A0AAD2JNV3_9STRA</name>
<dbReference type="InterPro" id="IPR005114">
    <property type="entry name" value="Helicase_assoc"/>
</dbReference>
<dbReference type="AlphaFoldDB" id="A0AAD2JNV3"/>
<dbReference type="PANTHER" id="PTHR33418">
    <property type="entry name" value="HELICASE-ASSOCIATED"/>
    <property type="match status" value="1"/>
</dbReference>
<dbReference type="Proteomes" id="UP001295423">
    <property type="component" value="Unassembled WGS sequence"/>
</dbReference>
<dbReference type="Gene3D" id="6.10.140.530">
    <property type="match status" value="2"/>
</dbReference>
<reference evidence="3" key="1">
    <citation type="submission" date="2023-08" db="EMBL/GenBank/DDBJ databases">
        <authorList>
            <person name="Audoor S."/>
            <person name="Bilcke G."/>
        </authorList>
    </citation>
    <scope>NUCLEOTIDE SEQUENCE</scope>
</reference>
<sequence>MMESIAMQRRQTATTGGGALAALAELCDCKEYGNPPSLSHGRPPMNSKLVFPKLFNSNTRPSIIRVVAPRFPGATLTEPTPVSPLRNSLLNQQRNMVGDVLSASLSLAELSQSPVVFRGDGSILAEKAPSASSSDSVSSKSATSSTSIKPRTKQTRCLSKPVVGTEATATPPTQGNGNVRFRQYQVTTWSQRLEEVQAFVRQHGHCMIPSDYPPNQKLAKWAKRQRCQYQLFQSNPTKSSMTAERIRVLEDFGFCWQNKMSVWQSRYEELLQFHLQFGHTQVPSSYKPNQRLATWVKCQRRQKRLRDRGKPSSMTGDRIALLDSVNFVWRMYPSNPRDE</sequence>
<evidence type="ECO:0000259" key="2">
    <source>
        <dbReference type="Pfam" id="PF03457"/>
    </source>
</evidence>
<accession>A0AAD2JNV3</accession>
<proteinExistence type="predicted"/>
<keyword evidence="4" id="KW-1185">Reference proteome</keyword>
<comment type="caution">
    <text evidence="3">The sequence shown here is derived from an EMBL/GenBank/DDBJ whole genome shotgun (WGS) entry which is preliminary data.</text>
</comment>
<feature type="domain" description="Helicase-associated" evidence="2">
    <location>
        <begin position="187"/>
        <end position="254"/>
    </location>
</feature>
<organism evidence="3 4">
    <name type="scientific">Cylindrotheca closterium</name>
    <dbReference type="NCBI Taxonomy" id="2856"/>
    <lineage>
        <taxon>Eukaryota</taxon>
        <taxon>Sar</taxon>
        <taxon>Stramenopiles</taxon>
        <taxon>Ochrophyta</taxon>
        <taxon>Bacillariophyta</taxon>
        <taxon>Bacillariophyceae</taxon>
        <taxon>Bacillariophycidae</taxon>
        <taxon>Bacillariales</taxon>
        <taxon>Bacillariaceae</taxon>
        <taxon>Cylindrotheca</taxon>
    </lineage>
</organism>
<feature type="compositionally biased region" description="Polar residues" evidence="1">
    <location>
        <begin position="167"/>
        <end position="177"/>
    </location>
</feature>
<evidence type="ECO:0000313" key="3">
    <source>
        <dbReference type="EMBL" id="CAJ1967998.1"/>
    </source>
</evidence>
<dbReference type="Pfam" id="PF03457">
    <property type="entry name" value="HA"/>
    <property type="match status" value="2"/>
</dbReference>
<dbReference type="EMBL" id="CAKOGP040002358">
    <property type="protein sequence ID" value="CAJ1967998.1"/>
    <property type="molecule type" value="Genomic_DNA"/>
</dbReference>
<feature type="compositionally biased region" description="Low complexity" evidence="1">
    <location>
        <begin position="130"/>
        <end position="147"/>
    </location>
</feature>
<gene>
    <name evidence="3" type="ORF">CYCCA115_LOCUS23036</name>
</gene>
<evidence type="ECO:0000313" key="4">
    <source>
        <dbReference type="Proteomes" id="UP001295423"/>
    </source>
</evidence>